<dbReference type="InterPro" id="IPR003594">
    <property type="entry name" value="HATPase_dom"/>
</dbReference>
<proteinExistence type="predicted"/>
<dbReference type="Proteomes" id="UP000789752">
    <property type="component" value="Unassembled WGS sequence"/>
</dbReference>
<reference evidence="10 11" key="1">
    <citation type="submission" date="2021-04" db="EMBL/GenBank/DDBJ databases">
        <authorList>
            <person name="Vanwijnsberghe S."/>
        </authorList>
    </citation>
    <scope>NUCLEOTIDE SEQUENCE [LARGE SCALE GENOMIC DNA]</scope>
    <source>
        <strain evidence="10 11">LMG 32171</strain>
    </source>
</reference>
<dbReference type="InterPro" id="IPR000700">
    <property type="entry name" value="PAS-assoc_C"/>
</dbReference>
<dbReference type="Pfam" id="PF02518">
    <property type="entry name" value="HATPase_c"/>
    <property type="match status" value="1"/>
</dbReference>
<feature type="region of interest" description="Disordered" evidence="5">
    <location>
        <begin position="1"/>
        <end position="24"/>
    </location>
</feature>
<dbReference type="InterPro" id="IPR011006">
    <property type="entry name" value="CheY-like_superfamily"/>
</dbReference>
<dbReference type="CDD" id="cd00082">
    <property type="entry name" value="HisKA"/>
    <property type="match status" value="1"/>
</dbReference>
<dbReference type="Pfam" id="PF13426">
    <property type="entry name" value="PAS_9"/>
    <property type="match status" value="2"/>
</dbReference>
<dbReference type="PROSITE" id="PS50112">
    <property type="entry name" value="PAS"/>
    <property type="match status" value="2"/>
</dbReference>
<dbReference type="Gene3D" id="3.30.450.20">
    <property type="entry name" value="PAS domain"/>
    <property type="match status" value="2"/>
</dbReference>
<keyword evidence="10" id="KW-0808">Transferase</keyword>
<dbReference type="InterPro" id="IPR004358">
    <property type="entry name" value="Sig_transdc_His_kin-like_C"/>
</dbReference>
<dbReference type="PROSITE" id="PS50110">
    <property type="entry name" value="RESPONSE_REGULATORY"/>
    <property type="match status" value="1"/>
</dbReference>
<dbReference type="InterPro" id="IPR035965">
    <property type="entry name" value="PAS-like_dom_sf"/>
</dbReference>
<dbReference type="PRINTS" id="PR00344">
    <property type="entry name" value="BCTRLSENSOR"/>
</dbReference>
<dbReference type="SUPFAM" id="SSF55874">
    <property type="entry name" value="ATPase domain of HSP90 chaperone/DNA topoisomerase II/histidine kinase"/>
    <property type="match status" value="1"/>
</dbReference>
<name>A0ABM8U8U7_9BURK</name>
<evidence type="ECO:0000259" key="9">
    <source>
        <dbReference type="PROSITE" id="PS50113"/>
    </source>
</evidence>
<evidence type="ECO:0000259" key="7">
    <source>
        <dbReference type="PROSITE" id="PS50110"/>
    </source>
</evidence>
<sequence>MISSNTRLPPETIASGEPPGASAIGPSVQEASFRALVQGIEDYAMFLLDPTGHVITWNTGAERIKGYRADEIIGIHFSRFYTEEAVARGWPDHELVQATLHGRFEDAGWRVRKDGTQFWANVVITALRDAQGRLSGFAKITRDLTIQRAQMEALHQSEERFRLLVENVKDHAIFMLDPTGCVISWNTGARNLKGYTHDEIIGQHFSVFYPAEDIANGKPERELVTAKLTGHVEDEGWRVRKDGTMFWANVTITAVYDESNLLHGFAKVTRDMTERRHREELELSSERMQRFLAILAHELRNPLAPLRNAVGVMRLETGLSPSLEHTRDVIDRQVTHVTRLVDDLLDVGRITSGKIEIRLEDVELGEIMARAVEVSKPFTESRNQRVEIVTPDEPVHVTADPTRLVQVLQNLLHNASKFSPEASTITISARAVGGHALLEVRDSGCGIGTDLLEAVFDLFVQEQQWPLPLQGGLGIGLTLCRSLVELHGGTITASSEGTGKGTTLSVRLPLRTVQAAAASPDAADAQAPAAAPLRVLIVDDNRDSADSLGMLFELMGHDVRIAYDGPHALEIARDFTAQAALIDLAMPKMDGYAVLAALRVLPGFGNTLYAAMTGFGHARDFAQTRSAGFEAHLVKPVELKKFEALLLRAQNR</sequence>
<dbReference type="SMART" id="SM00091">
    <property type="entry name" value="PAS"/>
    <property type="match status" value="2"/>
</dbReference>
<feature type="domain" description="PAS" evidence="8">
    <location>
        <begin position="157"/>
        <end position="210"/>
    </location>
</feature>
<dbReference type="GO" id="GO:0004673">
    <property type="term" value="F:protein histidine kinase activity"/>
    <property type="evidence" value="ECO:0007669"/>
    <property type="project" value="UniProtKB-EC"/>
</dbReference>
<dbReference type="RefSeq" id="WP_267478877.1">
    <property type="nucleotide sequence ID" value="NZ_CAJQYY010000029.1"/>
</dbReference>
<evidence type="ECO:0000259" key="8">
    <source>
        <dbReference type="PROSITE" id="PS50112"/>
    </source>
</evidence>
<evidence type="ECO:0000256" key="5">
    <source>
        <dbReference type="SAM" id="MobiDB-lite"/>
    </source>
</evidence>
<dbReference type="SMART" id="SM00387">
    <property type="entry name" value="HATPase_c"/>
    <property type="match status" value="1"/>
</dbReference>
<protein>
    <recommendedName>
        <fullName evidence="2">histidine kinase</fullName>
        <ecNumber evidence="2">2.7.13.3</ecNumber>
    </recommendedName>
</protein>
<feature type="domain" description="Response regulatory" evidence="7">
    <location>
        <begin position="534"/>
        <end position="650"/>
    </location>
</feature>
<accession>A0ABM8U8U7</accession>
<dbReference type="PROSITE" id="PS50109">
    <property type="entry name" value="HIS_KIN"/>
    <property type="match status" value="1"/>
</dbReference>
<dbReference type="InterPro" id="IPR036890">
    <property type="entry name" value="HATPase_C_sf"/>
</dbReference>
<dbReference type="InterPro" id="IPR036097">
    <property type="entry name" value="HisK_dim/P_sf"/>
</dbReference>
<comment type="catalytic activity">
    <reaction evidence="1">
        <text>ATP + protein L-histidine = ADP + protein N-phospho-L-histidine.</text>
        <dbReference type="EC" id="2.7.13.3"/>
    </reaction>
</comment>
<dbReference type="InterPro" id="IPR000014">
    <property type="entry name" value="PAS"/>
</dbReference>
<dbReference type="SMART" id="SM00388">
    <property type="entry name" value="HisKA"/>
    <property type="match status" value="1"/>
</dbReference>
<dbReference type="Pfam" id="PF00072">
    <property type="entry name" value="Response_reg"/>
    <property type="match status" value="1"/>
</dbReference>
<evidence type="ECO:0000256" key="4">
    <source>
        <dbReference type="PROSITE-ProRule" id="PRU00169"/>
    </source>
</evidence>
<dbReference type="SUPFAM" id="SSF52172">
    <property type="entry name" value="CheY-like"/>
    <property type="match status" value="1"/>
</dbReference>
<keyword evidence="10" id="KW-0418">Kinase</keyword>
<evidence type="ECO:0000256" key="2">
    <source>
        <dbReference type="ARBA" id="ARBA00012438"/>
    </source>
</evidence>
<dbReference type="InterPro" id="IPR001610">
    <property type="entry name" value="PAC"/>
</dbReference>
<feature type="domain" description="PAC" evidence="9">
    <location>
        <begin position="98"/>
        <end position="156"/>
    </location>
</feature>
<dbReference type="InterPro" id="IPR005467">
    <property type="entry name" value="His_kinase_dom"/>
</dbReference>
<evidence type="ECO:0000313" key="10">
    <source>
        <dbReference type="EMBL" id="CAG4916833.1"/>
    </source>
</evidence>
<dbReference type="SUPFAM" id="SSF47384">
    <property type="entry name" value="Homodimeric domain of signal transducing histidine kinase"/>
    <property type="match status" value="1"/>
</dbReference>
<dbReference type="CDD" id="cd17580">
    <property type="entry name" value="REC_2_DhkD-like"/>
    <property type="match status" value="1"/>
</dbReference>
<dbReference type="PANTHER" id="PTHR43547">
    <property type="entry name" value="TWO-COMPONENT HISTIDINE KINASE"/>
    <property type="match status" value="1"/>
</dbReference>
<comment type="caution">
    <text evidence="10">The sequence shown here is derived from an EMBL/GenBank/DDBJ whole genome shotgun (WGS) entry which is preliminary data.</text>
</comment>
<dbReference type="Gene3D" id="3.30.565.10">
    <property type="entry name" value="Histidine kinase-like ATPase, C-terminal domain"/>
    <property type="match status" value="1"/>
</dbReference>
<feature type="modified residue" description="4-aspartylphosphate" evidence="4">
    <location>
        <position position="583"/>
    </location>
</feature>
<keyword evidence="11" id="KW-1185">Reference proteome</keyword>
<evidence type="ECO:0000259" key="6">
    <source>
        <dbReference type="PROSITE" id="PS50109"/>
    </source>
</evidence>
<dbReference type="Gene3D" id="1.10.287.130">
    <property type="match status" value="1"/>
</dbReference>
<dbReference type="EMBL" id="CAJQYY010000029">
    <property type="protein sequence ID" value="CAG4916833.1"/>
    <property type="molecule type" value="Genomic_DNA"/>
</dbReference>
<evidence type="ECO:0000313" key="11">
    <source>
        <dbReference type="Proteomes" id="UP000789752"/>
    </source>
</evidence>
<dbReference type="CDD" id="cd00130">
    <property type="entry name" value="PAS"/>
    <property type="match status" value="2"/>
</dbReference>
<evidence type="ECO:0000256" key="1">
    <source>
        <dbReference type="ARBA" id="ARBA00000085"/>
    </source>
</evidence>
<dbReference type="InterPro" id="IPR001789">
    <property type="entry name" value="Sig_transdc_resp-reg_receiver"/>
</dbReference>
<feature type="domain" description="PAS" evidence="8">
    <location>
        <begin position="29"/>
        <end position="74"/>
    </location>
</feature>
<dbReference type="PROSITE" id="PS50113">
    <property type="entry name" value="PAC"/>
    <property type="match status" value="2"/>
</dbReference>
<feature type="domain" description="Histidine kinase" evidence="6">
    <location>
        <begin position="294"/>
        <end position="512"/>
    </location>
</feature>
<dbReference type="EC" id="2.7.13.3" evidence="2"/>
<gene>
    <name evidence="10" type="primary">rcsC_15</name>
    <name evidence="10" type="ORF">R54767_04343</name>
</gene>
<dbReference type="InterPro" id="IPR003661">
    <property type="entry name" value="HisK_dim/P_dom"/>
</dbReference>
<organism evidence="10 11">
    <name type="scientific">Paraburkholderia gardini</name>
    <dbReference type="NCBI Taxonomy" id="2823469"/>
    <lineage>
        <taxon>Bacteria</taxon>
        <taxon>Pseudomonadati</taxon>
        <taxon>Pseudomonadota</taxon>
        <taxon>Betaproteobacteria</taxon>
        <taxon>Burkholderiales</taxon>
        <taxon>Burkholderiaceae</taxon>
        <taxon>Paraburkholderia</taxon>
    </lineage>
</organism>
<dbReference type="SMART" id="SM00086">
    <property type="entry name" value="PAC"/>
    <property type="match status" value="2"/>
</dbReference>
<dbReference type="SUPFAM" id="SSF55785">
    <property type="entry name" value="PYP-like sensor domain (PAS domain)"/>
    <property type="match status" value="2"/>
</dbReference>
<feature type="domain" description="PAC" evidence="9">
    <location>
        <begin position="232"/>
        <end position="284"/>
    </location>
</feature>
<evidence type="ECO:0000256" key="3">
    <source>
        <dbReference type="ARBA" id="ARBA00022553"/>
    </source>
</evidence>
<dbReference type="NCBIfam" id="TIGR00229">
    <property type="entry name" value="sensory_box"/>
    <property type="match status" value="2"/>
</dbReference>
<dbReference type="SMART" id="SM00448">
    <property type="entry name" value="REC"/>
    <property type="match status" value="1"/>
</dbReference>
<dbReference type="PANTHER" id="PTHR43547:SF2">
    <property type="entry name" value="HYBRID SIGNAL TRANSDUCTION HISTIDINE KINASE C"/>
    <property type="match status" value="1"/>
</dbReference>
<dbReference type="Gene3D" id="3.40.50.2300">
    <property type="match status" value="1"/>
</dbReference>
<dbReference type="Pfam" id="PF00512">
    <property type="entry name" value="HisKA"/>
    <property type="match status" value="1"/>
</dbReference>
<keyword evidence="3 4" id="KW-0597">Phosphoprotein</keyword>